<feature type="compositionally biased region" description="Polar residues" evidence="1">
    <location>
        <begin position="398"/>
        <end position="412"/>
    </location>
</feature>
<sequence length="639" mass="70448">MDPLLSASAAPATTTSATGLLSSPATVKPVFSRLGRATGLASTITTMGPVLSASTAPAAPANITSALTTGLLSSPAPAKPVFSGCQVVTNTIPDSPALRLNSLQVATSAGSTQFITTPKQEPEPLVLKVADPDFYNLDKNKSEECFVVDQKWVVFDNLDLMPRKYVQINKVYSPFKVDATWLEFIAEDINETAWKRSGLPVACGKFKYEKTQKTDTITAMSSFSHMIFRKKNANETCSIYPRKGETWALYKNWNIKWSSDPDNHRKYEYEYVIVLSDYTKKSGVLVSHLVKLKGFVCLFKPTNNNGMASFQIPSNEMLRFSHRVPSFRTNGKERKDVPEGYFELDTCSLPSNLEEVSGVIKVEAETVDCNIDGSLVSIEGEKKSLQKKRKNPDAESTLDGSSRGGNKSSRMSNGGYKNPNEEKRAAEASGRPPNKSKATSVSDSEKNAAVDAKEMSPEVVKIIPGSMDEGISSSPSSLKIFEMLGTELCNFDEERSCENGLNLAIHQEALSHGLRRKCQAGEVWALYSKFRSDLTCSDLKKCEYDIVEIVEVVDVHWIIVSVLERITGFKTVFKAKETEGLDSTAAIPWIELYRFSHQVPTFMLSGGRYGKFRGCWELDPRALTVTPLSKCLASAWIKQ</sequence>
<dbReference type="AlphaFoldDB" id="A0A4Y7KVJ7"/>
<dbReference type="EMBL" id="CM010723">
    <property type="protein sequence ID" value="RZC76390.1"/>
    <property type="molecule type" value="Genomic_DNA"/>
</dbReference>
<reference evidence="3 4" key="1">
    <citation type="journal article" date="2018" name="Science">
        <title>The opium poppy genome and morphinan production.</title>
        <authorList>
            <person name="Guo L."/>
            <person name="Winzer T."/>
            <person name="Yang X."/>
            <person name="Li Y."/>
            <person name="Ning Z."/>
            <person name="He Z."/>
            <person name="Teodor R."/>
            <person name="Lu Y."/>
            <person name="Bowser T.A."/>
            <person name="Graham I.A."/>
            <person name="Ye K."/>
        </authorList>
    </citation>
    <scope>NUCLEOTIDE SEQUENCE [LARGE SCALE GENOMIC DNA]</scope>
    <source>
        <strain evidence="4">cv. HN1</strain>
        <tissue evidence="3">Leaves</tissue>
    </source>
</reference>
<accession>A0A4Y7KVJ7</accession>
<protein>
    <recommendedName>
        <fullName evidence="2">DUF3444 domain-containing protein</fullName>
    </recommendedName>
</protein>
<dbReference type="Pfam" id="PF11926">
    <property type="entry name" value="DUF3444"/>
    <property type="match status" value="2"/>
</dbReference>
<gene>
    <name evidence="3" type="ORF">C5167_000474</name>
</gene>
<dbReference type="PANTHER" id="PTHR45089:SF24">
    <property type="entry name" value="DNAJ HEAT SHOCK N-TERMINAL DOMAIN-CONTAINING PROTEIN"/>
    <property type="match status" value="1"/>
</dbReference>
<evidence type="ECO:0000313" key="3">
    <source>
        <dbReference type="EMBL" id="RZC76390.1"/>
    </source>
</evidence>
<evidence type="ECO:0000313" key="4">
    <source>
        <dbReference type="Proteomes" id="UP000316621"/>
    </source>
</evidence>
<dbReference type="Proteomes" id="UP000316621">
    <property type="component" value="Chromosome 9"/>
</dbReference>
<evidence type="ECO:0000256" key="1">
    <source>
        <dbReference type="SAM" id="MobiDB-lite"/>
    </source>
</evidence>
<keyword evidence="4" id="KW-1185">Reference proteome</keyword>
<organism evidence="3 4">
    <name type="scientific">Papaver somniferum</name>
    <name type="common">Opium poppy</name>
    <dbReference type="NCBI Taxonomy" id="3469"/>
    <lineage>
        <taxon>Eukaryota</taxon>
        <taxon>Viridiplantae</taxon>
        <taxon>Streptophyta</taxon>
        <taxon>Embryophyta</taxon>
        <taxon>Tracheophyta</taxon>
        <taxon>Spermatophyta</taxon>
        <taxon>Magnoliopsida</taxon>
        <taxon>Ranunculales</taxon>
        <taxon>Papaveraceae</taxon>
        <taxon>Papaveroideae</taxon>
        <taxon>Papaver</taxon>
    </lineage>
</organism>
<dbReference type="PANTHER" id="PTHR45089">
    <property type="entry name" value="DNAJ HEAT SHOCK AMINO-TERMINAL DOMAIN PROTEIN-RELATED"/>
    <property type="match status" value="1"/>
</dbReference>
<dbReference type="InterPro" id="IPR024593">
    <property type="entry name" value="DUF3444"/>
</dbReference>
<feature type="compositionally biased region" description="Basic and acidic residues" evidence="1">
    <location>
        <begin position="443"/>
        <end position="454"/>
    </location>
</feature>
<dbReference type="Gramene" id="RZC76390">
    <property type="protein sequence ID" value="RZC76390"/>
    <property type="gene ID" value="C5167_000474"/>
</dbReference>
<proteinExistence type="predicted"/>
<feature type="domain" description="DUF3444" evidence="2">
    <location>
        <begin position="126"/>
        <end position="333"/>
    </location>
</feature>
<name>A0A4Y7KVJ7_PAPSO</name>
<feature type="domain" description="DUF3444" evidence="2">
    <location>
        <begin position="519"/>
        <end position="606"/>
    </location>
</feature>
<feature type="region of interest" description="Disordered" evidence="1">
    <location>
        <begin position="382"/>
        <end position="454"/>
    </location>
</feature>
<evidence type="ECO:0000259" key="2">
    <source>
        <dbReference type="Pfam" id="PF11926"/>
    </source>
</evidence>